<evidence type="ECO:0000256" key="4">
    <source>
        <dbReference type="ARBA" id="ARBA00022771"/>
    </source>
</evidence>
<dbReference type="OrthoDB" id="8117402at2759"/>
<comment type="subcellular location">
    <subcellularLocation>
        <location evidence="1">Nucleus</location>
    </subcellularLocation>
</comment>
<accession>A0A5N6U690</accession>
<sequence>MRMLVCSPDFLCLSLSTSTNASSTRSNIMSVAHTNKRNPSYQPYHCPICQSRFTRHENLKRHAKLHSRSQEETSFPCVFCQATFSRSDLRHRHMKKKHPEHEQRRVPKTSLRRPLKQRNAEWRTQQPEFYLSSESSPDSQDGLYNQDIGDCYHADNDATWHRPSENVQRSPHHNDYMETAGVHRNPSTRDDTNDIHHTRDRETPQSPYNESGSIERMVQDAMEVEQSLLQGTPFLKPNYNLDNQLQSAIVAQSAPFEQNLVDCSFPQSLPNTPQSNIQDDWLPSPAQVKHGCELFFAHISHFVPFIHQQTFNTSQLPLYLVLSILCLGYQYGEDPECADPISSGESLSIRCFDRARALVVADEERPDHSMPDLPLVQSCLLLQICAMMYICGRRSRYGLKMHSDMISIARTEGLMQPMEPFSSATEDLDALWREFIRAESHKRTSFAVHQIDALWYQFLSIPRSISHLEVKHDLPCPEDQWTASSAAEWAHRQLVRRHSGPAVAYPDAVRQFLSSETTLNSIPMFDPYGAINIAQFLISSAREVSGWSAMTGMLSMDRLNALRSSLIALGPFIRPKPETPRGTHAAATWETAMIELHLWSPAHTGGIVAASLDAVLTQSTSLAPSYEFLWEADTATAIQPHVDWFLRYLDTTLDPSLEAPWTAVYAYKAFLIAWQLVRGSIPGAMQVVGILDGDVEGALAWARQVFQRRQQWTLGKLILSCLDELGH</sequence>
<dbReference type="GO" id="GO:0000785">
    <property type="term" value="C:chromatin"/>
    <property type="evidence" value="ECO:0007669"/>
    <property type="project" value="TreeGrafter"/>
</dbReference>
<dbReference type="GO" id="GO:0006351">
    <property type="term" value="P:DNA-templated transcription"/>
    <property type="evidence" value="ECO:0007669"/>
    <property type="project" value="InterPro"/>
</dbReference>
<evidence type="ECO:0000256" key="10">
    <source>
        <dbReference type="SAM" id="MobiDB-lite"/>
    </source>
</evidence>
<keyword evidence="3" id="KW-0677">Repeat</keyword>
<evidence type="ECO:0000259" key="11">
    <source>
        <dbReference type="PROSITE" id="PS50157"/>
    </source>
</evidence>
<keyword evidence="7" id="KW-0804">Transcription</keyword>
<dbReference type="InterPro" id="IPR013087">
    <property type="entry name" value="Znf_C2H2_type"/>
</dbReference>
<feature type="compositionally biased region" description="Basic and acidic residues" evidence="10">
    <location>
        <begin position="187"/>
        <end position="203"/>
    </location>
</feature>
<keyword evidence="4 9" id="KW-0863">Zinc-finger</keyword>
<reference evidence="12 13" key="1">
    <citation type="submission" date="2019-04" db="EMBL/GenBank/DDBJ databases">
        <title>Friends and foes A comparative genomics study of 23 Aspergillus species from section Flavi.</title>
        <authorList>
            <consortium name="DOE Joint Genome Institute"/>
            <person name="Kjaerbolling I."/>
            <person name="Vesth T."/>
            <person name="Frisvad J.C."/>
            <person name="Nybo J.L."/>
            <person name="Theobald S."/>
            <person name="Kildgaard S."/>
            <person name="Isbrandt T."/>
            <person name="Kuo A."/>
            <person name="Sato A."/>
            <person name="Lyhne E.K."/>
            <person name="Kogle M.E."/>
            <person name="Wiebenga A."/>
            <person name="Kun R.S."/>
            <person name="Lubbers R.J."/>
            <person name="Makela M.R."/>
            <person name="Barry K."/>
            <person name="Chovatia M."/>
            <person name="Clum A."/>
            <person name="Daum C."/>
            <person name="Haridas S."/>
            <person name="He G."/>
            <person name="LaButti K."/>
            <person name="Lipzen A."/>
            <person name="Mondo S."/>
            <person name="Riley R."/>
            <person name="Salamov A."/>
            <person name="Simmons B.A."/>
            <person name="Magnuson J.K."/>
            <person name="Henrissat B."/>
            <person name="Mortensen U.H."/>
            <person name="Larsen T.O."/>
            <person name="Devries R.P."/>
            <person name="Grigoriev I.V."/>
            <person name="Machida M."/>
            <person name="Baker S.E."/>
            <person name="Andersen M.R."/>
        </authorList>
    </citation>
    <scope>NUCLEOTIDE SEQUENCE [LARGE SCALE GENOMIC DNA]</scope>
    <source>
        <strain evidence="12 13">IBT 18842</strain>
    </source>
</reference>
<dbReference type="CDD" id="cd12148">
    <property type="entry name" value="fungal_TF_MHR"/>
    <property type="match status" value="1"/>
</dbReference>
<dbReference type="InterPro" id="IPR051059">
    <property type="entry name" value="VerF-like"/>
</dbReference>
<name>A0A5N6U690_ASPAV</name>
<evidence type="ECO:0000313" key="12">
    <source>
        <dbReference type="EMBL" id="KAE8154157.1"/>
    </source>
</evidence>
<evidence type="ECO:0000256" key="6">
    <source>
        <dbReference type="ARBA" id="ARBA00023015"/>
    </source>
</evidence>
<feature type="compositionally biased region" description="Basic and acidic residues" evidence="10">
    <location>
        <begin position="150"/>
        <end position="164"/>
    </location>
</feature>
<dbReference type="GO" id="GO:0008270">
    <property type="term" value="F:zinc ion binding"/>
    <property type="evidence" value="ECO:0007669"/>
    <property type="project" value="UniProtKB-KW"/>
</dbReference>
<dbReference type="Proteomes" id="UP000325780">
    <property type="component" value="Unassembled WGS sequence"/>
</dbReference>
<keyword evidence="2" id="KW-0479">Metal-binding</keyword>
<dbReference type="AlphaFoldDB" id="A0A5N6U690"/>
<evidence type="ECO:0000256" key="8">
    <source>
        <dbReference type="ARBA" id="ARBA00023242"/>
    </source>
</evidence>
<dbReference type="EMBL" id="ML742031">
    <property type="protein sequence ID" value="KAE8154157.1"/>
    <property type="molecule type" value="Genomic_DNA"/>
</dbReference>
<dbReference type="SMART" id="SM00355">
    <property type="entry name" value="ZnF_C2H2"/>
    <property type="match status" value="2"/>
</dbReference>
<evidence type="ECO:0000256" key="5">
    <source>
        <dbReference type="ARBA" id="ARBA00022833"/>
    </source>
</evidence>
<dbReference type="InterPro" id="IPR036236">
    <property type="entry name" value="Znf_C2H2_sf"/>
</dbReference>
<evidence type="ECO:0000256" key="7">
    <source>
        <dbReference type="ARBA" id="ARBA00023163"/>
    </source>
</evidence>
<feature type="compositionally biased region" description="Polar residues" evidence="10">
    <location>
        <begin position="122"/>
        <end position="143"/>
    </location>
</feature>
<gene>
    <name evidence="12" type="ORF">BDV25DRAFT_148026</name>
</gene>
<dbReference type="PANTHER" id="PTHR40626">
    <property type="entry name" value="MIP31509P"/>
    <property type="match status" value="1"/>
</dbReference>
<proteinExistence type="predicted"/>
<dbReference type="SUPFAM" id="SSF57667">
    <property type="entry name" value="beta-beta-alpha zinc fingers"/>
    <property type="match status" value="1"/>
</dbReference>
<dbReference type="Pfam" id="PF04082">
    <property type="entry name" value="Fungal_trans"/>
    <property type="match status" value="1"/>
</dbReference>
<dbReference type="Gene3D" id="3.30.160.60">
    <property type="entry name" value="Classic Zinc Finger"/>
    <property type="match status" value="1"/>
</dbReference>
<feature type="region of interest" description="Disordered" evidence="10">
    <location>
        <begin position="90"/>
        <end position="211"/>
    </location>
</feature>
<dbReference type="PANTHER" id="PTHR40626:SF11">
    <property type="entry name" value="ZINC FINGER PROTEIN YPR022C"/>
    <property type="match status" value="1"/>
</dbReference>
<dbReference type="GO" id="GO:0005634">
    <property type="term" value="C:nucleus"/>
    <property type="evidence" value="ECO:0007669"/>
    <property type="project" value="UniProtKB-SubCell"/>
</dbReference>
<dbReference type="GO" id="GO:0000978">
    <property type="term" value="F:RNA polymerase II cis-regulatory region sequence-specific DNA binding"/>
    <property type="evidence" value="ECO:0007669"/>
    <property type="project" value="InterPro"/>
</dbReference>
<dbReference type="PROSITE" id="PS50157">
    <property type="entry name" value="ZINC_FINGER_C2H2_2"/>
    <property type="match status" value="2"/>
</dbReference>
<dbReference type="InterPro" id="IPR007219">
    <property type="entry name" value="XnlR_reg_dom"/>
</dbReference>
<evidence type="ECO:0000256" key="9">
    <source>
        <dbReference type="PROSITE-ProRule" id="PRU00042"/>
    </source>
</evidence>
<feature type="domain" description="C2H2-type" evidence="11">
    <location>
        <begin position="44"/>
        <end position="71"/>
    </location>
</feature>
<protein>
    <submittedName>
        <fullName evidence="12">Fungal-specific transcription factor domain-containing protein</fullName>
    </submittedName>
</protein>
<evidence type="ECO:0000313" key="13">
    <source>
        <dbReference type="Proteomes" id="UP000325780"/>
    </source>
</evidence>
<organism evidence="12 13">
    <name type="scientific">Aspergillus avenaceus</name>
    <dbReference type="NCBI Taxonomy" id="36643"/>
    <lineage>
        <taxon>Eukaryota</taxon>
        <taxon>Fungi</taxon>
        <taxon>Dikarya</taxon>
        <taxon>Ascomycota</taxon>
        <taxon>Pezizomycotina</taxon>
        <taxon>Eurotiomycetes</taxon>
        <taxon>Eurotiomycetidae</taxon>
        <taxon>Eurotiales</taxon>
        <taxon>Aspergillaceae</taxon>
        <taxon>Aspergillus</taxon>
        <taxon>Aspergillus subgen. Circumdati</taxon>
    </lineage>
</organism>
<evidence type="ECO:0000256" key="3">
    <source>
        <dbReference type="ARBA" id="ARBA00022737"/>
    </source>
</evidence>
<keyword evidence="6" id="KW-0805">Transcription regulation</keyword>
<dbReference type="GO" id="GO:0000981">
    <property type="term" value="F:DNA-binding transcription factor activity, RNA polymerase II-specific"/>
    <property type="evidence" value="ECO:0007669"/>
    <property type="project" value="InterPro"/>
</dbReference>
<feature type="domain" description="C2H2-type" evidence="11">
    <location>
        <begin position="75"/>
        <end position="103"/>
    </location>
</feature>
<evidence type="ECO:0000256" key="2">
    <source>
        <dbReference type="ARBA" id="ARBA00022723"/>
    </source>
</evidence>
<keyword evidence="13" id="KW-1185">Reference proteome</keyword>
<evidence type="ECO:0000256" key="1">
    <source>
        <dbReference type="ARBA" id="ARBA00004123"/>
    </source>
</evidence>
<feature type="compositionally biased region" description="Basic residues" evidence="10">
    <location>
        <begin position="106"/>
        <end position="116"/>
    </location>
</feature>
<dbReference type="PROSITE" id="PS00028">
    <property type="entry name" value="ZINC_FINGER_C2H2_1"/>
    <property type="match status" value="2"/>
</dbReference>
<keyword evidence="5" id="KW-0862">Zinc</keyword>
<keyword evidence="8" id="KW-0539">Nucleus</keyword>